<gene>
    <name evidence="2" type="ORF">ANOM_000218</name>
</gene>
<comment type="caution">
    <text evidence="2">The sequence shown here is derived from an EMBL/GenBank/DDBJ whole genome shotgun (WGS) entry which is preliminary data.</text>
</comment>
<sequence length="133" mass="15202">MRRTEEAGENPKILEPDCITAGKHSSPSGAVWNGTNESERVKLIKEKPIEYTEKLSLKTDEGHEYTLYDIPEKVPPNREDADVILIDDEEYPNELEHEAAAEYDAKIADDVRNRTFKRLCWALHPHPDAVQSM</sequence>
<proteinExistence type="predicted"/>
<keyword evidence="3" id="KW-1185">Reference proteome</keyword>
<dbReference type="GeneID" id="26802022"/>
<evidence type="ECO:0000256" key="1">
    <source>
        <dbReference type="SAM" id="MobiDB-lite"/>
    </source>
</evidence>
<dbReference type="AlphaFoldDB" id="A0A0L1JIY0"/>
<dbReference type="Proteomes" id="UP000037505">
    <property type="component" value="Unassembled WGS sequence"/>
</dbReference>
<feature type="region of interest" description="Disordered" evidence="1">
    <location>
        <begin position="1"/>
        <end position="34"/>
    </location>
</feature>
<dbReference type="OrthoDB" id="10555970at2759"/>
<dbReference type="RefSeq" id="XP_015412647.1">
    <property type="nucleotide sequence ID" value="XM_015545476.1"/>
</dbReference>
<feature type="compositionally biased region" description="Polar residues" evidence="1">
    <location>
        <begin position="23"/>
        <end position="34"/>
    </location>
</feature>
<evidence type="ECO:0000313" key="3">
    <source>
        <dbReference type="Proteomes" id="UP000037505"/>
    </source>
</evidence>
<protein>
    <submittedName>
        <fullName evidence="2">Uncharacterized protein</fullName>
    </submittedName>
</protein>
<evidence type="ECO:0000313" key="2">
    <source>
        <dbReference type="EMBL" id="KNG91724.1"/>
    </source>
</evidence>
<accession>A0A0L1JIY0</accession>
<reference evidence="2 3" key="1">
    <citation type="submission" date="2014-06" db="EMBL/GenBank/DDBJ databases">
        <title>The Genome of the Aflatoxigenic Filamentous Fungus Aspergillus nomius.</title>
        <authorList>
            <person name="Moore M.G."/>
            <person name="Shannon B.M."/>
            <person name="Brian M.M."/>
        </authorList>
    </citation>
    <scope>NUCLEOTIDE SEQUENCE [LARGE SCALE GENOMIC DNA]</scope>
    <source>
        <strain evidence="2 3">NRRL 13137</strain>
    </source>
</reference>
<dbReference type="EMBL" id="JNOM01000001">
    <property type="protein sequence ID" value="KNG91724.1"/>
    <property type="molecule type" value="Genomic_DNA"/>
</dbReference>
<name>A0A0L1JIY0_ASPN3</name>
<organism evidence="2 3">
    <name type="scientific">Aspergillus nomiae NRRL (strain ATCC 15546 / NRRL 13137 / CBS 260.88 / M93)</name>
    <dbReference type="NCBI Taxonomy" id="1509407"/>
    <lineage>
        <taxon>Eukaryota</taxon>
        <taxon>Fungi</taxon>
        <taxon>Dikarya</taxon>
        <taxon>Ascomycota</taxon>
        <taxon>Pezizomycotina</taxon>
        <taxon>Eurotiomycetes</taxon>
        <taxon>Eurotiomycetidae</taxon>
        <taxon>Eurotiales</taxon>
        <taxon>Aspergillaceae</taxon>
        <taxon>Aspergillus</taxon>
        <taxon>Aspergillus subgen. Circumdati</taxon>
    </lineage>
</organism>